<name>A0A9Q1CN15_HOLLE</name>
<sequence>MAKWWKPEFEKKLSVTPTVWCLKRLLALQSSLQYDILCYLAEVALAAPISNAWPERGASAIKRIKTRLRSRLNMDMLDSLLHISINGPDVNSSESELVVEKAVEKFMNRKRRASGKMTCRSDCKQMTNQTAEATAATGIDADEEDAQHSAHEVIVALGLDEYSESSECESDSDLIDDVQFL</sequence>
<dbReference type="Proteomes" id="UP001152320">
    <property type="component" value="Chromosome 1"/>
</dbReference>
<keyword evidence="3" id="KW-1185">Reference proteome</keyword>
<dbReference type="Pfam" id="PF05699">
    <property type="entry name" value="Dimer_Tnp_hAT"/>
    <property type="match status" value="1"/>
</dbReference>
<evidence type="ECO:0000313" key="3">
    <source>
        <dbReference type="Proteomes" id="UP001152320"/>
    </source>
</evidence>
<evidence type="ECO:0000259" key="1">
    <source>
        <dbReference type="Pfam" id="PF05699"/>
    </source>
</evidence>
<evidence type="ECO:0000313" key="2">
    <source>
        <dbReference type="EMBL" id="KAJ8048367.1"/>
    </source>
</evidence>
<dbReference type="PANTHER" id="PTHR46880:SF5">
    <property type="entry name" value="DUF4371 DOMAIN-CONTAINING PROTEIN"/>
    <property type="match status" value="1"/>
</dbReference>
<feature type="domain" description="HAT C-terminal dimerisation" evidence="1">
    <location>
        <begin position="31"/>
        <end position="83"/>
    </location>
</feature>
<dbReference type="OrthoDB" id="5990256at2759"/>
<protein>
    <recommendedName>
        <fullName evidence="1">HAT C-terminal dimerisation domain-containing protein</fullName>
    </recommendedName>
</protein>
<dbReference type="GO" id="GO:0046983">
    <property type="term" value="F:protein dimerization activity"/>
    <property type="evidence" value="ECO:0007669"/>
    <property type="project" value="InterPro"/>
</dbReference>
<dbReference type="InterPro" id="IPR008906">
    <property type="entry name" value="HATC_C_dom"/>
</dbReference>
<proteinExistence type="predicted"/>
<gene>
    <name evidence="2" type="ORF">HOLleu_00649</name>
</gene>
<organism evidence="2 3">
    <name type="scientific">Holothuria leucospilota</name>
    <name type="common">Black long sea cucumber</name>
    <name type="synonym">Mertensiothuria leucospilota</name>
    <dbReference type="NCBI Taxonomy" id="206669"/>
    <lineage>
        <taxon>Eukaryota</taxon>
        <taxon>Metazoa</taxon>
        <taxon>Echinodermata</taxon>
        <taxon>Eleutherozoa</taxon>
        <taxon>Echinozoa</taxon>
        <taxon>Holothuroidea</taxon>
        <taxon>Aspidochirotacea</taxon>
        <taxon>Aspidochirotida</taxon>
        <taxon>Holothuriidae</taxon>
        <taxon>Holothuria</taxon>
    </lineage>
</organism>
<comment type="caution">
    <text evidence="2">The sequence shown here is derived from an EMBL/GenBank/DDBJ whole genome shotgun (WGS) entry which is preliminary data.</text>
</comment>
<dbReference type="PANTHER" id="PTHR46880">
    <property type="entry name" value="RAS-ASSOCIATING DOMAIN-CONTAINING PROTEIN"/>
    <property type="match status" value="1"/>
</dbReference>
<dbReference type="EMBL" id="JAIZAY010000001">
    <property type="protein sequence ID" value="KAJ8048367.1"/>
    <property type="molecule type" value="Genomic_DNA"/>
</dbReference>
<reference evidence="2" key="1">
    <citation type="submission" date="2021-10" db="EMBL/GenBank/DDBJ databases">
        <title>Tropical sea cucumber genome reveals ecological adaptation and Cuvierian tubules defense mechanism.</title>
        <authorList>
            <person name="Chen T."/>
        </authorList>
    </citation>
    <scope>NUCLEOTIDE SEQUENCE</scope>
    <source>
        <strain evidence="2">Nanhai2018</strain>
        <tissue evidence="2">Muscle</tissue>
    </source>
</reference>
<dbReference type="AlphaFoldDB" id="A0A9Q1CN15"/>
<accession>A0A9Q1CN15</accession>